<keyword evidence="3" id="KW-0175">Coiled coil</keyword>
<dbReference type="InterPro" id="IPR010095">
    <property type="entry name" value="Cas12f1-like_TNB"/>
</dbReference>
<dbReference type="PANTHER" id="PTHR36172:SF1">
    <property type="entry name" value="RESOLVASE-RELATED"/>
    <property type="match status" value="1"/>
</dbReference>
<dbReference type="EMBL" id="MK072150">
    <property type="protein sequence ID" value="AYV79516.1"/>
    <property type="molecule type" value="Genomic_DNA"/>
</dbReference>
<evidence type="ECO:0000259" key="4">
    <source>
        <dbReference type="Pfam" id="PF07282"/>
    </source>
</evidence>
<feature type="coiled-coil region" evidence="3">
    <location>
        <begin position="343"/>
        <end position="370"/>
    </location>
</feature>
<dbReference type="InterPro" id="IPR051491">
    <property type="entry name" value="Recombinase/Transposase-rel"/>
</dbReference>
<evidence type="ECO:0000256" key="3">
    <source>
        <dbReference type="SAM" id="Coils"/>
    </source>
</evidence>
<gene>
    <name evidence="5" type="ORF">Faunusvirus19_6</name>
</gene>
<proteinExistence type="predicted"/>
<dbReference type="PANTHER" id="PTHR36172">
    <property type="match status" value="1"/>
</dbReference>
<keyword evidence="2" id="KW-0233">DNA recombination</keyword>
<dbReference type="Pfam" id="PF07282">
    <property type="entry name" value="Cas12f1-like_TNB"/>
    <property type="match status" value="1"/>
</dbReference>
<keyword evidence="1" id="KW-0238">DNA-binding</keyword>
<reference evidence="5" key="1">
    <citation type="submission" date="2018-10" db="EMBL/GenBank/DDBJ databases">
        <title>Hidden diversity of soil giant viruses.</title>
        <authorList>
            <person name="Schulz F."/>
            <person name="Alteio L."/>
            <person name="Goudeau D."/>
            <person name="Ryan E.M."/>
            <person name="Malmstrom R.R."/>
            <person name="Blanchard J."/>
            <person name="Woyke T."/>
        </authorList>
    </citation>
    <scope>NUCLEOTIDE SEQUENCE</scope>
    <source>
        <strain evidence="5">FNV1</strain>
    </source>
</reference>
<protein>
    <submittedName>
        <fullName evidence="5">Transposase</fullName>
    </submittedName>
</protein>
<accession>A0A3G4ZX90</accession>
<name>A0A3G4ZX90_9VIRU</name>
<dbReference type="GO" id="GO:0006310">
    <property type="term" value="P:DNA recombination"/>
    <property type="evidence" value="ECO:0007669"/>
    <property type="project" value="UniProtKB-KW"/>
</dbReference>
<dbReference type="GO" id="GO:0003677">
    <property type="term" value="F:DNA binding"/>
    <property type="evidence" value="ECO:0007669"/>
    <property type="project" value="UniProtKB-KW"/>
</dbReference>
<evidence type="ECO:0000256" key="1">
    <source>
        <dbReference type="ARBA" id="ARBA00023125"/>
    </source>
</evidence>
<organism evidence="5">
    <name type="scientific">Faunusvirus sp</name>
    <dbReference type="NCBI Taxonomy" id="2487766"/>
    <lineage>
        <taxon>Viruses</taxon>
        <taxon>Varidnaviria</taxon>
        <taxon>Bamfordvirae</taxon>
        <taxon>Nucleocytoviricota</taxon>
        <taxon>Megaviricetes</taxon>
        <taxon>Imitervirales</taxon>
        <taxon>Mimiviridae</taxon>
    </lineage>
</organism>
<evidence type="ECO:0000313" key="5">
    <source>
        <dbReference type="EMBL" id="AYV79516.1"/>
    </source>
</evidence>
<feature type="domain" description="Cas12f1-like TNB" evidence="4">
    <location>
        <begin position="460"/>
        <end position="523"/>
    </location>
</feature>
<sequence>MTQYFYNKDIADSLWLPKLNQYKETNFDDFKCENIYISHTIIKDPTVNISKFDFIKYAIKDTTIDCKKLYDKTHKEELKLHNRYEDKINKIQHDMMINKTDRIDEMKKIINKYYKDRAKRRDKYNYKLYNIRLMKVMVTRKFKLNVTQEQKELILYWMDKSIDVYNYLIKFSQDKHNDIDWNFITFRNKIMGTMPKNIYGNTPIRIVADTIHEFINNRNTNCKNVMNKKITHFDLKMKNKYKLKHFTITIQNQRMTQTGLYPSLNNLSNKNTHINFNNIKHDCKLTYDKVKKSFYLYVPQYNEYKYTPYKNNVISLDPGEKTFMTGYGLNHVIKIGNDIRFKILKIEKIIEKMKREIKKYDGANKKDRRRRNHFRRVINKNYIKMRNFTDELHWKTANYLCRNYENIIIPNTSIQSIVKNNKIKIKNDQPIDQIKNQLKQWTRTNKLNKRVKFVLLNLRHYLFRQRLLAKGKEHGCRIIEVDESYTSMTCGFCGVQKKQSGRIHKCPECKMEIDRDANGARNILMKNIKMVINIKDVSPV</sequence>
<evidence type="ECO:0000256" key="2">
    <source>
        <dbReference type="ARBA" id="ARBA00023172"/>
    </source>
</evidence>